<dbReference type="AlphaFoldDB" id="A0A0F4KX03"/>
<comment type="caution">
    <text evidence="11">The sequence shown here is derived from an EMBL/GenBank/DDBJ whole genome shotgun (WGS) entry which is preliminary data.</text>
</comment>
<feature type="transmembrane region" description="Helical" evidence="9">
    <location>
        <begin position="104"/>
        <end position="128"/>
    </location>
</feature>
<feature type="transmembrane region" description="Helical" evidence="9">
    <location>
        <begin position="314"/>
        <end position="333"/>
    </location>
</feature>
<keyword evidence="5 9" id="KW-0812">Transmembrane</keyword>
<keyword evidence="3" id="KW-1003">Cell membrane</keyword>
<feature type="domain" description="Major facilitator superfamily (MFS) profile" evidence="10">
    <location>
        <begin position="1"/>
        <end position="404"/>
    </location>
</feature>
<dbReference type="PRINTS" id="PR00174">
    <property type="entry name" value="LACYSMPORT"/>
</dbReference>
<keyword evidence="6 9" id="KW-1133">Transmembrane helix</keyword>
<feature type="transmembrane region" description="Helical" evidence="9">
    <location>
        <begin position="381"/>
        <end position="400"/>
    </location>
</feature>
<dbReference type="GO" id="GO:0005886">
    <property type="term" value="C:plasma membrane"/>
    <property type="evidence" value="ECO:0007669"/>
    <property type="project" value="UniProtKB-SubCell"/>
</dbReference>
<evidence type="ECO:0000256" key="1">
    <source>
        <dbReference type="ARBA" id="ARBA00004429"/>
    </source>
</evidence>
<feature type="transmembrane region" description="Helical" evidence="9">
    <location>
        <begin position="12"/>
        <end position="33"/>
    </location>
</feature>
<feature type="transmembrane region" description="Helical" evidence="9">
    <location>
        <begin position="220"/>
        <end position="239"/>
    </location>
</feature>
<dbReference type="OrthoDB" id="9150135at2"/>
<dbReference type="SUPFAM" id="SSF103473">
    <property type="entry name" value="MFS general substrate transporter"/>
    <property type="match status" value="1"/>
</dbReference>
<dbReference type="RefSeq" id="WP_045922083.1">
    <property type="nucleotide sequence ID" value="NZ_JBHTHW010000004.1"/>
</dbReference>
<gene>
    <name evidence="11" type="ORF">JG29_01710</name>
</gene>
<dbReference type="HOGENOM" id="CLU_055585_0_0_9"/>
<dbReference type="Proteomes" id="UP000033695">
    <property type="component" value="Unassembled WGS sequence"/>
</dbReference>
<dbReference type="PANTHER" id="PTHR23522:SF10">
    <property type="entry name" value="3-PHENYLPROPIONIC ACID TRANSPORTER-RELATED"/>
    <property type="match status" value="1"/>
</dbReference>
<evidence type="ECO:0000259" key="10">
    <source>
        <dbReference type="PROSITE" id="PS50850"/>
    </source>
</evidence>
<dbReference type="PROSITE" id="PS50850">
    <property type="entry name" value="MFS"/>
    <property type="match status" value="1"/>
</dbReference>
<dbReference type="STRING" id="1218508.JG29_01710"/>
<dbReference type="PATRIC" id="fig|1218508.4.peg.177"/>
<evidence type="ECO:0000256" key="2">
    <source>
        <dbReference type="ARBA" id="ARBA00022448"/>
    </source>
</evidence>
<feature type="transmembrane region" description="Helical" evidence="9">
    <location>
        <begin position="78"/>
        <end position="98"/>
    </location>
</feature>
<keyword evidence="7 9" id="KW-0472">Membrane</keyword>
<evidence type="ECO:0000256" key="5">
    <source>
        <dbReference type="ARBA" id="ARBA00022692"/>
    </source>
</evidence>
<protein>
    <submittedName>
        <fullName evidence="11">Na+/melibiose symporter related transporter</fullName>
    </submittedName>
</protein>
<organism evidence="11 12">
    <name type="scientific">Bombilactobacillus mellis</name>
    <dbReference type="NCBI Taxonomy" id="1218508"/>
    <lineage>
        <taxon>Bacteria</taxon>
        <taxon>Bacillati</taxon>
        <taxon>Bacillota</taxon>
        <taxon>Bacilli</taxon>
        <taxon>Lactobacillales</taxon>
        <taxon>Lactobacillaceae</taxon>
        <taxon>Bombilactobacillus</taxon>
    </lineage>
</organism>
<keyword evidence="4" id="KW-0997">Cell inner membrane</keyword>
<feature type="transmembrane region" description="Helical" evidence="9">
    <location>
        <begin position="45"/>
        <end position="66"/>
    </location>
</feature>
<comment type="subcellular location">
    <subcellularLocation>
        <location evidence="1">Cell inner membrane</location>
        <topology evidence="1">Multi-pass membrane protein</topology>
    </subcellularLocation>
</comment>
<evidence type="ECO:0000256" key="8">
    <source>
        <dbReference type="SAM" id="MobiDB-lite"/>
    </source>
</evidence>
<dbReference type="InterPro" id="IPR000576">
    <property type="entry name" value="LacY/RafB_perm_fam"/>
</dbReference>
<dbReference type="GO" id="GO:0030395">
    <property type="term" value="F:lactose binding"/>
    <property type="evidence" value="ECO:0007669"/>
    <property type="project" value="TreeGrafter"/>
</dbReference>
<dbReference type="GO" id="GO:0015528">
    <property type="term" value="F:lactose:proton symporter activity"/>
    <property type="evidence" value="ECO:0007669"/>
    <property type="project" value="TreeGrafter"/>
</dbReference>
<evidence type="ECO:0000256" key="4">
    <source>
        <dbReference type="ARBA" id="ARBA00022519"/>
    </source>
</evidence>
<feature type="region of interest" description="Disordered" evidence="8">
    <location>
        <begin position="409"/>
        <end position="431"/>
    </location>
</feature>
<feature type="transmembrane region" description="Helical" evidence="9">
    <location>
        <begin position="345"/>
        <end position="369"/>
    </location>
</feature>
<dbReference type="Pfam" id="PF01306">
    <property type="entry name" value="LacY_symp"/>
    <property type="match status" value="1"/>
</dbReference>
<sequence>MDTKQESKNKHFWGFPFTHFSYFFIWATIYGYLTLWMEQVGHLNGAQSGLVFSMMAGISLIFQPFFGVISDKLLFKKNLILTIAAVAILIGPYFQWVFIPLLHINSFLVALVTGTFLSFILNGGVSVIEQYVQRASLANGFEYSHSRLGGSLAGIVASLVAGRIFLWKPNSIFWMCTIAAIILVCLLLFSDKINLDNASAAGDTSNSLDLKTVGAVFKNMNFWVLSIFYMGASAIFDVFDQQFIIFFKTFFHTAAQGTLVYSYMTSGQTIIEFFLMFPMPWIINKIGSRNGLIAYGFLTCIRILGSALSPSWGWVVFFRLIAGLEMPLLLTSIMKYIAGAFDIRIYATVYALASNFAKQISVFIFSTVAGNLYDKIGYQHTYVAMGIFVFLVTLFAAFTLKKEDPVQAGETDKTQASPDNNMSTNSSTSTN</sequence>
<feature type="compositionally biased region" description="Low complexity" evidence="8">
    <location>
        <begin position="420"/>
        <end position="431"/>
    </location>
</feature>
<feature type="transmembrane region" description="Helical" evidence="9">
    <location>
        <begin position="291"/>
        <end position="308"/>
    </location>
</feature>
<dbReference type="InterPro" id="IPR036259">
    <property type="entry name" value="MFS_trans_sf"/>
</dbReference>
<dbReference type="NCBIfam" id="TIGR00882">
    <property type="entry name" value="2A0105"/>
    <property type="match status" value="1"/>
</dbReference>
<evidence type="ECO:0000256" key="9">
    <source>
        <dbReference type="SAM" id="Phobius"/>
    </source>
</evidence>
<feature type="transmembrane region" description="Helical" evidence="9">
    <location>
        <begin position="148"/>
        <end position="166"/>
    </location>
</feature>
<evidence type="ECO:0000313" key="11">
    <source>
        <dbReference type="EMBL" id="KJY51127.1"/>
    </source>
</evidence>
<dbReference type="EMBL" id="JXBZ01000002">
    <property type="protein sequence ID" value="KJY51127.1"/>
    <property type="molecule type" value="Genomic_DNA"/>
</dbReference>
<proteinExistence type="predicted"/>
<dbReference type="PANTHER" id="PTHR23522">
    <property type="entry name" value="BLL5896 PROTEIN"/>
    <property type="match status" value="1"/>
</dbReference>
<feature type="transmembrane region" description="Helical" evidence="9">
    <location>
        <begin position="259"/>
        <end position="279"/>
    </location>
</feature>
<reference evidence="11 12" key="1">
    <citation type="submission" date="2014-12" db="EMBL/GenBank/DDBJ databases">
        <title>Comparative genomics of the lactic acid bacteria isolated from the honey bee gut.</title>
        <authorList>
            <person name="Ellegaard K.M."/>
            <person name="Tamarit D."/>
            <person name="Javelind E."/>
            <person name="Olofsson T."/>
            <person name="Andersson S.G."/>
            <person name="Vasquez A."/>
        </authorList>
    </citation>
    <scope>NUCLEOTIDE SEQUENCE [LARGE SCALE GENOMIC DNA]</scope>
    <source>
        <strain evidence="11 12">Hon2</strain>
    </source>
</reference>
<dbReference type="Gene3D" id="1.20.1250.20">
    <property type="entry name" value="MFS general substrate transporter like domains"/>
    <property type="match status" value="2"/>
</dbReference>
<feature type="transmembrane region" description="Helical" evidence="9">
    <location>
        <begin position="172"/>
        <end position="189"/>
    </location>
</feature>
<evidence type="ECO:0000256" key="7">
    <source>
        <dbReference type="ARBA" id="ARBA00023136"/>
    </source>
</evidence>
<name>A0A0F4KX03_9LACO</name>
<evidence type="ECO:0000256" key="3">
    <source>
        <dbReference type="ARBA" id="ARBA00022475"/>
    </source>
</evidence>
<accession>A0A0F4KX03</accession>
<evidence type="ECO:0000313" key="12">
    <source>
        <dbReference type="Proteomes" id="UP000033695"/>
    </source>
</evidence>
<keyword evidence="2" id="KW-0813">Transport</keyword>
<keyword evidence="12" id="KW-1185">Reference proteome</keyword>
<evidence type="ECO:0000256" key="6">
    <source>
        <dbReference type="ARBA" id="ARBA00022989"/>
    </source>
</evidence>
<dbReference type="InterPro" id="IPR020846">
    <property type="entry name" value="MFS_dom"/>
</dbReference>